<dbReference type="EMBL" id="NMVO01000014">
    <property type="protein sequence ID" value="OYO12737.1"/>
    <property type="molecule type" value="Genomic_DNA"/>
</dbReference>
<dbReference type="OrthoDB" id="9772295at2"/>
<dbReference type="Proteomes" id="UP000215896">
    <property type="component" value="Unassembled WGS sequence"/>
</dbReference>
<sequence>MPQLSEAQAVTRLLDRYAFSATPAERERAQQAGFRQTLTTLLTPSGDDPGAAATPPPTLQPTPKRDRNDQDSKLAYAKVQQTNRTALIRWWLARMVAAEHQGVEKLTWFWHGHFATSFAKVRPVALMLPQNETFRRNALGDFPTLAKEMLTDPAMIDWLDGEKSTLKAPNENLAREFMELFTLGVGQYREQDVREAARALTGWVITGERAVLQPKRQDRKPKTILGRTGNFDAAGFADVVLQNPAWTTFVPQRLWFRLVGDHPIPDDVLADLPRTFGSGSVASVLTAMASGPAFRDDRHALVKSPVEWLVGLLRVLGVRPQDWSDDDLTKVQRALRAMGQVPFTPPSVGGWPSDQLWLNTGTAVARATLADLVAARAGFLKEAAKASADARISLLATTFGVTWTERTRAALQQADRPQAMLVTAACSPEVVVSR</sequence>
<proteinExistence type="predicted"/>
<evidence type="ECO:0008006" key="4">
    <source>
        <dbReference type="Google" id="ProtNLM"/>
    </source>
</evidence>
<name>A0A255G9Z2_9ACTN</name>
<dbReference type="Pfam" id="PF08811">
    <property type="entry name" value="DUF1800"/>
    <property type="match status" value="1"/>
</dbReference>
<dbReference type="AlphaFoldDB" id="A0A255G9Z2"/>
<organism evidence="2 3">
    <name type="scientific">Enemella evansiae</name>
    <dbReference type="NCBI Taxonomy" id="2016499"/>
    <lineage>
        <taxon>Bacteria</taxon>
        <taxon>Bacillati</taxon>
        <taxon>Actinomycetota</taxon>
        <taxon>Actinomycetes</taxon>
        <taxon>Propionibacteriales</taxon>
        <taxon>Propionibacteriaceae</taxon>
        <taxon>Enemella</taxon>
    </lineage>
</organism>
<feature type="compositionally biased region" description="Polar residues" evidence="1">
    <location>
        <begin position="33"/>
        <end position="43"/>
    </location>
</feature>
<dbReference type="InterPro" id="IPR014917">
    <property type="entry name" value="DUF1800"/>
</dbReference>
<evidence type="ECO:0000313" key="3">
    <source>
        <dbReference type="Proteomes" id="UP000215896"/>
    </source>
</evidence>
<evidence type="ECO:0000256" key="1">
    <source>
        <dbReference type="SAM" id="MobiDB-lite"/>
    </source>
</evidence>
<comment type="caution">
    <text evidence="2">The sequence shown here is derived from an EMBL/GenBank/DDBJ whole genome shotgun (WGS) entry which is preliminary data.</text>
</comment>
<accession>A0A255G9Z2</accession>
<keyword evidence="3" id="KW-1185">Reference proteome</keyword>
<reference evidence="2 3" key="1">
    <citation type="submission" date="2017-07" db="EMBL/GenBank/DDBJ databases">
        <title>Draft whole genome sequences of clinical Proprionibacteriaceae strains.</title>
        <authorList>
            <person name="Bernier A.-M."/>
            <person name="Bernard K."/>
            <person name="Domingo M.-C."/>
        </authorList>
    </citation>
    <scope>NUCLEOTIDE SEQUENCE [LARGE SCALE GENOMIC DNA]</scope>
    <source>
        <strain evidence="2 3">NML 030167</strain>
    </source>
</reference>
<gene>
    <name evidence="2" type="ORF">CGZ94_12570</name>
</gene>
<dbReference type="RefSeq" id="WP_094405842.1">
    <property type="nucleotide sequence ID" value="NZ_NMVO01000014.1"/>
</dbReference>
<evidence type="ECO:0000313" key="2">
    <source>
        <dbReference type="EMBL" id="OYO12737.1"/>
    </source>
</evidence>
<protein>
    <recommendedName>
        <fullName evidence="4">DUF1800 domain-containing protein</fullName>
    </recommendedName>
</protein>
<feature type="region of interest" description="Disordered" evidence="1">
    <location>
        <begin position="24"/>
        <end position="69"/>
    </location>
</feature>